<dbReference type="Pfam" id="PF08666">
    <property type="entry name" value="SAF"/>
    <property type="match status" value="1"/>
</dbReference>
<feature type="region of interest" description="Disordered" evidence="1">
    <location>
        <begin position="33"/>
        <end position="62"/>
    </location>
</feature>
<dbReference type="InterPro" id="IPR013974">
    <property type="entry name" value="SAF"/>
</dbReference>
<feature type="domain" description="SAF" evidence="2">
    <location>
        <begin position="66"/>
        <end position="126"/>
    </location>
</feature>
<sequence length="329" mass="34920">MNSRMMMVLAMLLVVAAVVVGYLGVSMGREAPAPMTTSVEAPSVGEPEAVSEPEPVAQTPDDVDRVPVVVLARSVPAYHVLQPEDLQSEQLRLQPPGSYTDPAPLIGQRIWRDIPQGTVLNESHFESGGPLARMIRPGERALALQYDQVLGAGGHLAPGDYVDVLLFLDQDELNTDRTVQVAVPALRVLSVGDTLGLTTTGEFAAPRAPEGSPPPNSARPETVVLAIPEALLTRFALAAEVGRLRLAVRAAEEGRLNDYYQHEAGATDELNQQLFQFEIFALSQAERPQPGLVAQSARVQPAVASSGGQAAAPPTVPVIRGAVTSLETP</sequence>
<feature type="compositionally biased region" description="Low complexity" evidence="1">
    <location>
        <begin position="42"/>
        <end position="57"/>
    </location>
</feature>
<proteinExistence type="predicted"/>
<dbReference type="CDD" id="cd11614">
    <property type="entry name" value="SAF_CpaB_FlgA_like"/>
    <property type="match status" value="1"/>
</dbReference>
<dbReference type="InterPro" id="IPR031571">
    <property type="entry name" value="RcpC_dom"/>
</dbReference>
<dbReference type="Gene3D" id="3.90.1210.10">
    <property type="entry name" value="Antifreeze-like/N-acetylneuraminic acid synthase C-terminal domain"/>
    <property type="match status" value="1"/>
</dbReference>
<accession>A0ABT2EI60</accession>
<name>A0ABT2EI60_9GAMM</name>
<dbReference type="Proteomes" id="UP001165542">
    <property type="component" value="Unassembled WGS sequence"/>
</dbReference>
<protein>
    <submittedName>
        <fullName evidence="3">Flp pilus assembly protein CpaB</fullName>
    </submittedName>
</protein>
<evidence type="ECO:0000259" key="2">
    <source>
        <dbReference type="SMART" id="SM00858"/>
    </source>
</evidence>
<dbReference type="EMBL" id="JAJISC010000008">
    <property type="protein sequence ID" value="MCS2610790.1"/>
    <property type="molecule type" value="Genomic_DNA"/>
</dbReference>
<gene>
    <name evidence="3" type="primary">cpaB</name>
    <name evidence="3" type="ORF">LLY24_15855</name>
</gene>
<keyword evidence="4" id="KW-1185">Reference proteome</keyword>
<dbReference type="Pfam" id="PF16976">
    <property type="entry name" value="RcpC"/>
    <property type="match status" value="1"/>
</dbReference>
<evidence type="ECO:0000313" key="3">
    <source>
        <dbReference type="EMBL" id="MCS2610790.1"/>
    </source>
</evidence>
<organism evidence="3 4">
    <name type="scientific">Halomonas dongshanensis</name>
    <dbReference type="NCBI Taxonomy" id="2890835"/>
    <lineage>
        <taxon>Bacteria</taxon>
        <taxon>Pseudomonadati</taxon>
        <taxon>Pseudomonadota</taxon>
        <taxon>Gammaproteobacteria</taxon>
        <taxon>Oceanospirillales</taxon>
        <taxon>Halomonadaceae</taxon>
        <taxon>Halomonas</taxon>
    </lineage>
</organism>
<dbReference type="NCBIfam" id="TIGR03177">
    <property type="entry name" value="pilus_cpaB"/>
    <property type="match status" value="1"/>
</dbReference>
<dbReference type="SMART" id="SM00858">
    <property type="entry name" value="SAF"/>
    <property type="match status" value="1"/>
</dbReference>
<dbReference type="RefSeq" id="WP_259037287.1">
    <property type="nucleotide sequence ID" value="NZ_JAJISC010000008.1"/>
</dbReference>
<evidence type="ECO:0000256" key="1">
    <source>
        <dbReference type="SAM" id="MobiDB-lite"/>
    </source>
</evidence>
<evidence type="ECO:0000313" key="4">
    <source>
        <dbReference type="Proteomes" id="UP001165542"/>
    </source>
</evidence>
<comment type="caution">
    <text evidence="3">The sequence shown here is derived from an EMBL/GenBank/DDBJ whole genome shotgun (WGS) entry which is preliminary data.</text>
</comment>
<dbReference type="InterPro" id="IPR017592">
    <property type="entry name" value="Pilus_assmbl_Flp-typ_CpaB"/>
</dbReference>
<reference evidence="3" key="1">
    <citation type="submission" date="2021-11" db="EMBL/GenBank/DDBJ databases">
        <title>Halomonas sp., isolated from a coastal aquaculture zone in Dongshan Bay.</title>
        <authorList>
            <person name="Lin W."/>
        </authorList>
    </citation>
    <scope>NUCLEOTIDE SEQUENCE</scope>
    <source>
        <strain evidence="3">Yzlin-01</strain>
    </source>
</reference>